<dbReference type="PANTHER" id="PTHR46039">
    <property type="entry name" value="SUCROSE-PHOSPHATE SYNTHASE 3-RELATED"/>
    <property type="match status" value="1"/>
</dbReference>
<dbReference type="SUPFAM" id="SSF56784">
    <property type="entry name" value="HAD-like"/>
    <property type="match status" value="1"/>
</dbReference>
<name>C6XBN0_METGS</name>
<dbReference type="RefSeq" id="WP_015831203.1">
    <property type="nucleotide sequence ID" value="NC_012969.1"/>
</dbReference>
<sequence length="735" mass="82744">MITASDSPLYVLMISLHGLIRGYDLELGRDADTGGQITYVVELSRTLAAHPEIGKVDLLTRAILDPAVSPEYAQPEEVLSAGARIIRLPFGPKRYLRKELMWPYLDELVDRCLHYLRQQGRLPDLIHTHYADAGYVGQQLSLLLGIPQVHTGHSLGRTKRERLLASGRKQHAIERQFNLERRIAVEEDILKHAAFVVTSTRQEIDSQYGIYHNVAQQRFVVIPPGTDTKRFSPPGRRKIQSDPQQQIDRFLSDPDKPIILAICRPDLRKNLKGLVNAYGQSQELQERANLVIVAGTREDIRAMEESQQQVMQNLLLDIDKYDLWGKVAIPKQISQDAIPELYRLAARRRGVFVNSALTEPFGLTLIEAAASGLPFVAPDDGGPRDIVRNCRNGLLANTLECEAIGQALTTALADRKQWRAWSANGLLGVKRHYSWDAHVAKYMKEIRQVLRRNRKGVRRHHALLLDSGKSQMPLVERTLISDIDNTLLGERASLQQLMQWLSRNKGKLAFGIATGRPVESAIAILKKWQVPQPEILITSVGSEIHYGAKLIPDTGWANHIRHMWRRDDLQQALTGIPGLTLQAPENQREFKLSYIVDPERMPTIKELYRLLGERKLRAQLIYSHQEFLDILPIRASKGHAIRYLAYKWGLPLENFLVAGDSGNDQEMLVGNTQAIVVGNYSPELQTLKGMHSVYFASRHFAAGILEGLSHYGLLGIPISTAPQIPDAEESEVPHV</sequence>
<proteinExistence type="inferred from homology"/>
<dbReference type="HOGENOM" id="CLU_009583_24_0_4"/>
<keyword evidence="10" id="KW-1185">Reference proteome</keyword>
<dbReference type="EMBL" id="CP001674">
    <property type="protein sequence ID" value="ACT52000.1"/>
    <property type="molecule type" value="Genomic_DNA"/>
</dbReference>
<dbReference type="InterPro" id="IPR023214">
    <property type="entry name" value="HAD_sf"/>
</dbReference>
<evidence type="ECO:0000313" key="10">
    <source>
        <dbReference type="Proteomes" id="UP000002743"/>
    </source>
</evidence>
<dbReference type="SUPFAM" id="SSF53756">
    <property type="entry name" value="UDP-Glycosyltransferase/glycogen phosphorylase"/>
    <property type="match status" value="1"/>
</dbReference>
<evidence type="ECO:0000256" key="3">
    <source>
        <dbReference type="ARBA" id="ARBA00022676"/>
    </source>
</evidence>
<dbReference type="Pfam" id="PF05116">
    <property type="entry name" value="S6PP"/>
    <property type="match status" value="1"/>
</dbReference>
<dbReference type="Proteomes" id="UP000002743">
    <property type="component" value="Chromosome"/>
</dbReference>
<dbReference type="Gene3D" id="3.40.50.2000">
    <property type="entry name" value="Glycogen Phosphorylase B"/>
    <property type="match status" value="2"/>
</dbReference>
<evidence type="ECO:0000256" key="1">
    <source>
        <dbReference type="ARBA" id="ARBA00006530"/>
    </source>
</evidence>
<dbReference type="Pfam" id="PF00534">
    <property type="entry name" value="Glycos_transf_1"/>
    <property type="match status" value="1"/>
</dbReference>
<evidence type="ECO:0000259" key="6">
    <source>
        <dbReference type="Pfam" id="PF00534"/>
    </source>
</evidence>
<dbReference type="PANTHER" id="PTHR46039:SF5">
    <property type="entry name" value="SUCROSE-PHOSPHATE SYNTHASE 3-RELATED"/>
    <property type="match status" value="1"/>
</dbReference>
<evidence type="ECO:0000259" key="8">
    <source>
        <dbReference type="Pfam" id="PF13579"/>
    </source>
</evidence>
<dbReference type="KEGG" id="mei:Msip34_2763"/>
<evidence type="ECO:0000259" key="7">
    <source>
        <dbReference type="Pfam" id="PF05116"/>
    </source>
</evidence>
<dbReference type="InterPro" id="IPR006379">
    <property type="entry name" value="HAD-SF_hydro_IIB"/>
</dbReference>
<dbReference type="InterPro" id="IPR036412">
    <property type="entry name" value="HAD-like_sf"/>
</dbReference>
<organism evidence="9 10">
    <name type="scientific">Methylovorus glucosotrophus (strain SIP3-4)</name>
    <dbReference type="NCBI Taxonomy" id="582744"/>
    <lineage>
        <taxon>Bacteria</taxon>
        <taxon>Pseudomonadati</taxon>
        <taxon>Pseudomonadota</taxon>
        <taxon>Betaproteobacteria</taxon>
        <taxon>Nitrosomonadales</taxon>
        <taxon>Methylophilaceae</taxon>
        <taxon>Methylovorus</taxon>
    </lineage>
</organism>
<reference evidence="9 10" key="2">
    <citation type="journal article" date="2011" name="J. Bacteriol.">
        <title>Genomes of three methylotrophs from a single niche uncover genetic and metabolic divergence of Methylophilaceae.</title>
        <authorList>
            <person name="Lapidus A."/>
            <person name="Clum A."/>
            <person name="Labutti K."/>
            <person name="Kaluzhnaya M.G."/>
            <person name="Lim S."/>
            <person name="Beck D.A."/>
            <person name="Glavina Del Rio T."/>
            <person name="Nolan M."/>
            <person name="Mavromatis K."/>
            <person name="Huntemann M."/>
            <person name="Lucas S."/>
            <person name="Lidstrom M.E."/>
            <person name="Ivanova N."/>
            <person name="Chistoserdova L."/>
        </authorList>
    </citation>
    <scope>NUCLEOTIDE SEQUENCE [LARGE SCALE GENOMIC DNA]</scope>
    <source>
        <strain evidence="9 10">SIP3-4</strain>
    </source>
</reference>
<gene>
    <name evidence="9" type="ordered locus">Msip34_2763</name>
</gene>
<dbReference type="SFLD" id="SFLDS00003">
    <property type="entry name" value="Haloacid_Dehalogenase"/>
    <property type="match status" value="1"/>
</dbReference>
<keyword evidence="9" id="KW-0378">Hydrolase</keyword>
<dbReference type="InterPro" id="IPR006380">
    <property type="entry name" value="SPP-like_dom"/>
</dbReference>
<protein>
    <recommendedName>
        <fullName evidence="2">sucrose-phosphate synthase</fullName>
        <ecNumber evidence="2">2.4.1.14</ecNumber>
    </recommendedName>
</protein>
<dbReference type="InterPro" id="IPR001296">
    <property type="entry name" value="Glyco_trans_1"/>
</dbReference>
<keyword evidence="4 9" id="KW-0808">Transferase</keyword>
<dbReference type="GO" id="GO:0046524">
    <property type="term" value="F:sucrose-phosphate synthase activity"/>
    <property type="evidence" value="ECO:0007669"/>
    <property type="project" value="UniProtKB-EC"/>
</dbReference>
<dbReference type="OrthoDB" id="433681at2"/>
<dbReference type="EC" id="2.4.1.14" evidence="2"/>
<accession>C6XBN0</accession>
<comment type="catalytic activity">
    <reaction evidence="5">
        <text>beta-D-fructose 6-phosphate + UDP-alpha-D-glucose = sucrose 6(F)-phosphate + UDP + H(+)</text>
        <dbReference type="Rhea" id="RHEA:22172"/>
        <dbReference type="ChEBI" id="CHEBI:15378"/>
        <dbReference type="ChEBI" id="CHEBI:57634"/>
        <dbReference type="ChEBI" id="CHEBI:57723"/>
        <dbReference type="ChEBI" id="CHEBI:58223"/>
        <dbReference type="ChEBI" id="CHEBI:58885"/>
        <dbReference type="EC" id="2.4.1.14"/>
    </reaction>
</comment>
<dbReference type="eggNOG" id="COG0561">
    <property type="taxonomic scope" value="Bacteria"/>
</dbReference>
<dbReference type="InterPro" id="IPR044161">
    <property type="entry name" value="SPS"/>
</dbReference>
<dbReference type="SFLD" id="SFLDG01141">
    <property type="entry name" value="C2.B.1:_Sucrose_Phosphatase_Li"/>
    <property type="match status" value="1"/>
</dbReference>
<dbReference type="eggNOG" id="COG0438">
    <property type="taxonomic scope" value="Bacteria"/>
</dbReference>
<reference evidence="10" key="1">
    <citation type="submission" date="2009-07" db="EMBL/GenBank/DDBJ databases">
        <title>Complete sequence of chromosome of Methylovorus sp. SIP3-4.</title>
        <authorList>
            <person name="Lucas S."/>
            <person name="Copeland A."/>
            <person name="Lapidus A."/>
            <person name="Glavina del Rio T."/>
            <person name="Tice H."/>
            <person name="Bruce D."/>
            <person name="Goodwin L."/>
            <person name="Pitluck S."/>
            <person name="Clum A."/>
            <person name="Larimer F."/>
            <person name="Land M."/>
            <person name="Hauser L."/>
            <person name="Kyrpides N."/>
            <person name="Mikhailova N."/>
            <person name="Kayluzhnaya M."/>
            <person name="Chistoserdova L."/>
        </authorList>
    </citation>
    <scope>NUCLEOTIDE SEQUENCE [LARGE SCALE GENOMIC DNA]</scope>
    <source>
        <strain evidence="10">SIP3-4</strain>
    </source>
</reference>
<feature type="domain" description="Glycosyltransferase subfamily 4-like N-terminal" evidence="8">
    <location>
        <begin position="34"/>
        <end position="225"/>
    </location>
</feature>
<comment type="similarity">
    <text evidence="1">Belongs to the glycosyltransferase 1 family.</text>
</comment>
<dbReference type="NCBIfam" id="TIGR01484">
    <property type="entry name" value="HAD-SF-IIB"/>
    <property type="match status" value="1"/>
</dbReference>
<dbReference type="SFLD" id="SFLDG01140">
    <property type="entry name" value="C2.B:_Phosphomannomutase_and_P"/>
    <property type="match status" value="1"/>
</dbReference>
<dbReference type="InterPro" id="IPR012821">
    <property type="entry name" value="Sucrose_P_synth_Pase-like_dom"/>
</dbReference>
<dbReference type="Gene3D" id="3.90.1070.10">
    <property type="match status" value="1"/>
</dbReference>
<keyword evidence="3 9" id="KW-0328">Glycosyltransferase</keyword>
<dbReference type="NCBIfam" id="TIGR02472">
    <property type="entry name" value="sucr_P_syn_N"/>
    <property type="match status" value="1"/>
</dbReference>
<feature type="domain" description="Sucrose phosphatase-like" evidence="7">
    <location>
        <begin position="477"/>
        <end position="712"/>
    </location>
</feature>
<evidence type="ECO:0000256" key="5">
    <source>
        <dbReference type="ARBA" id="ARBA00047471"/>
    </source>
</evidence>
<dbReference type="STRING" id="582744.Msip34_2763"/>
<dbReference type="Gene3D" id="3.40.50.1000">
    <property type="entry name" value="HAD superfamily/HAD-like"/>
    <property type="match status" value="1"/>
</dbReference>
<dbReference type="Pfam" id="PF13579">
    <property type="entry name" value="Glyco_trans_4_4"/>
    <property type="match status" value="1"/>
</dbReference>
<dbReference type="InterPro" id="IPR012822">
    <property type="entry name" value="SucroseP_synth_GlycoTrfase_dom"/>
</dbReference>
<dbReference type="CAZy" id="GT4">
    <property type="family name" value="Glycosyltransferase Family 4"/>
</dbReference>
<dbReference type="NCBIfam" id="TIGR02471">
    <property type="entry name" value="sucr_syn_bact_C"/>
    <property type="match status" value="1"/>
</dbReference>
<evidence type="ECO:0000256" key="4">
    <source>
        <dbReference type="ARBA" id="ARBA00022679"/>
    </source>
</evidence>
<dbReference type="AlphaFoldDB" id="C6XBN0"/>
<feature type="domain" description="Glycosyl transferase family 1" evidence="6">
    <location>
        <begin position="247"/>
        <end position="425"/>
    </location>
</feature>
<evidence type="ECO:0000313" key="9">
    <source>
        <dbReference type="EMBL" id="ACT52000.1"/>
    </source>
</evidence>
<dbReference type="GO" id="GO:0016791">
    <property type="term" value="F:phosphatase activity"/>
    <property type="evidence" value="ECO:0007669"/>
    <property type="project" value="UniProtKB-ARBA"/>
</dbReference>
<dbReference type="InterPro" id="IPR028098">
    <property type="entry name" value="Glyco_trans_4-like_N"/>
</dbReference>
<evidence type="ECO:0000256" key="2">
    <source>
        <dbReference type="ARBA" id="ARBA00012536"/>
    </source>
</evidence>